<dbReference type="AlphaFoldDB" id="A0AA96LDS7"/>
<evidence type="ECO:0000313" key="8">
    <source>
        <dbReference type="EMBL" id="WNQ10246.1"/>
    </source>
</evidence>
<accession>A0AA96LDS7</accession>
<name>A0AA96LDS7_9BACL</name>
<keyword evidence="4 7" id="KW-0812">Transmembrane</keyword>
<dbReference type="GO" id="GO:0005886">
    <property type="term" value="C:plasma membrane"/>
    <property type="evidence" value="ECO:0007669"/>
    <property type="project" value="UniProtKB-SubCell"/>
</dbReference>
<evidence type="ECO:0000256" key="1">
    <source>
        <dbReference type="ARBA" id="ARBA00004651"/>
    </source>
</evidence>
<keyword evidence="6 7" id="KW-0472">Membrane</keyword>
<dbReference type="PANTHER" id="PTHR40043:SF1">
    <property type="entry name" value="UPF0719 INNER MEMBRANE PROTEIN YJFL"/>
    <property type="match status" value="1"/>
</dbReference>
<keyword evidence="3" id="KW-1003">Cell membrane</keyword>
<feature type="transmembrane region" description="Helical" evidence="7">
    <location>
        <begin position="49"/>
        <end position="70"/>
    </location>
</feature>
<evidence type="ECO:0000256" key="7">
    <source>
        <dbReference type="SAM" id="Phobius"/>
    </source>
</evidence>
<gene>
    <name evidence="8" type="ORF">MJA45_21870</name>
</gene>
<evidence type="ECO:0000313" key="9">
    <source>
        <dbReference type="Proteomes" id="UP001305702"/>
    </source>
</evidence>
<evidence type="ECO:0000256" key="3">
    <source>
        <dbReference type="ARBA" id="ARBA00022475"/>
    </source>
</evidence>
<sequence>MNEEVDQLMANPYLETLAFFSVAAVALIVFMVIFNYVTRYNDWEEIKNGNVAVAMATGGKIFGICNIFRFAILNNDTLLESVIWSCYGFVLLLVAYFVFEMLTPYFKIDEQVKNDNKAVGLISMIISISVSYVIGASVT</sequence>
<keyword evidence="5 7" id="KW-1133">Transmembrane helix</keyword>
<dbReference type="KEGG" id="paun:MJA45_21870"/>
<evidence type="ECO:0000256" key="5">
    <source>
        <dbReference type="ARBA" id="ARBA00022989"/>
    </source>
</evidence>
<comment type="subcellular location">
    <subcellularLocation>
        <location evidence="1">Cell membrane</location>
        <topology evidence="1">Multi-pass membrane protein</topology>
    </subcellularLocation>
</comment>
<dbReference type="PANTHER" id="PTHR40043">
    <property type="entry name" value="UPF0719 INNER MEMBRANE PROTEIN YJFL"/>
    <property type="match status" value="1"/>
</dbReference>
<dbReference type="InterPro" id="IPR007140">
    <property type="entry name" value="DUF350"/>
</dbReference>
<evidence type="ECO:0000256" key="6">
    <source>
        <dbReference type="ARBA" id="ARBA00023136"/>
    </source>
</evidence>
<comment type="similarity">
    <text evidence="2">Belongs to the UPF0719 family.</text>
</comment>
<dbReference type="EMBL" id="CP130318">
    <property type="protein sequence ID" value="WNQ10246.1"/>
    <property type="molecule type" value="Genomic_DNA"/>
</dbReference>
<feature type="transmembrane region" description="Helical" evidence="7">
    <location>
        <begin position="118"/>
        <end position="138"/>
    </location>
</feature>
<feature type="transmembrane region" description="Helical" evidence="7">
    <location>
        <begin position="82"/>
        <end position="106"/>
    </location>
</feature>
<dbReference type="Pfam" id="PF03994">
    <property type="entry name" value="DUF350"/>
    <property type="match status" value="1"/>
</dbReference>
<feature type="transmembrane region" description="Helical" evidence="7">
    <location>
        <begin position="17"/>
        <end position="37"/>
    </location>
</feature>
<dbReference type="Proteomes" id="UP001305702">
    <property type="component" value="Chromosome"/>
</dbReference>
<protein>
    <submittedName>
        <fullName evidence="8">DUF350 domain-containing protein</fullName>
    </submittedName>
</protein>
<reference evidence="8 9" key="1">
    <citation type="submission" date="2022-02" db="EMBL/GenBank/DDBJ databases">
        <title>Paenibacillus sp. MBLB1776 Whole Genome Shotgun Sequencing.</title>
        <authorList>
            <person name="Hwang C.Y."/>
            <person name="Cho E.-S."/>
            <person name="Seo M.-J."/>
        </authorList>
    </citation>
    <scope>NUCLEOTIDE SEQUENCE [LARGE SCALE GENOMIC DNA]</scope>
    <source>
        <strain evidence="8 9">MBLB1776</strain>
    </source>
</reference>
<evidence type="ECO:0000256" key="2">
    <source>
        <dbReference type="ARBA" id="ARBA00005779"/>
    </source>
</evidence>
<organism evidence="8 9">
    <name type="scientific">Paenibacillus aurantius</name>
    <dbReference type="NCBI Taxonomy" id="2918900"/>
    <lineage>
        <taxon>Bacteria</taxon>
        <taxon>Bacillati</taxon>
        <taxon>Bacillota</taxon>
        <taxon>Bacilli</taxon>
        <taxon>Bacillales</taxon>
        <taxon>Paenibacillaceae</taxon>
        <taxon>Paenibacillus</taxon>
    </lineage>
</organism>
<evidence type="ECO:0000256" key="4">
    <source>
        <dbReference type="ARBA" id="ARBA00022692"/>
    </source>
</evidence>
<proteinExistence type="inferred from homology"/>
<dbReference type="RefSeq" id="WP_315604020.1">
    <property type="nucleotide sequence ID" value="NZ_CP130318.1"/>
</dbReference>
<keyword evidence="9" id="KW-1185">Reference proteome</keyword>